<gene>
    <name evidence="3" type="ORF">BESB_026910</name>
</gene>
<dbReference type="VEuPathDB" id="ToxoDB:BESB_026910"/>
<dbReference type="GeneID" id="40307743"/>
<evidence type="ECO:0000256" key="2">
    <source>
        <dbReference type="SAM" id="MobiDB-lite"/>
    </source>
</evidence>
<dbReference type="OrthoDB" id="10343231at2759"/>
<feature type="region of interest" description="Disordered" evidence="2">
    <location>
        <begin position="117"/>
        <end position="208"/>
    </location>
</feature>
<organism evidence="3 4">
    <name type="scientific">Besnoitia besnoiti</name>
    <name type="common">Apicomplexan protozoan</name>
    <dbReference type="NCBI Taxonomy" id="94643"/>
    <lineage>
        <taxon>Eukaryota</taxon>
        <taxon>Sar</taxon>
        <taxon>Alveolata</taxon>
        <taxon>Apicomplexa</taxon>
        <taxon>Conoidasida</taxon>
        <taxon>Coccidia</taxon>
        <taxon>Eucoccidiorida</taxon>
        <taxon>Eimeriorina</taxon>
        <taxon>Sarcocystidae</taxon>
        <taxon>Besnoitia</taxon>
    </lineage>
</organism>
<reference evidence="3 4" key="1">
    <citation type="submission" date="2017-09" db="EMBL/GenBank/DDBJ databases">
        <title>Genome sequencing of Besnoitia besnoiti strain Bb-Ger1.</title>
        <authorList>
            <person name="Schares G."/>
            <person name="Venepally P."/>
            <person name="Lorenzi H.A."/>
        </authorList>
    </citation>
    <scope>NUCLEOTIDE SEQUENCE [LARGE SCALE GENOMIC DNA]</scope>
    <source>
        <strain evidence="3 4">Bb-Ger1</strain>
    </source>
</reference>
<protein>
    <submittedName>
        <fullName evidence="3">Uncharacterized protein</fullName>
    </submittedName>
</protein>
<evidence type="ECO:0000313" key="4">
    <source>
        <dbReference type="Proteomes" id="UP000224006"/>
    </source>
</evidence>
<sequence length="208" mass="22831">MSPVASTHESSARSSVAADDLEKQEDVRGHAEVQRRERQGACRPASDAQEAEVDATGLAGAEMGLKRSLMSRIRSLELQVEKMERKLRENERHMKEFVIDKVLDLEDELRELQHQLQAASPFAPPSGPDACSSSPSEETPALVAAERFEGREEITVESATLEDTEARDGRQTSEEPQTIDTPCSVSTVCPETHSGHKREGATRRAAPV</sequence>
<keyword evidence="1" id="KW-0175">Coiled coil</keyword>
<feature type="compositionally biased region" description="Basic and acidic residues" evidence="2">
    <location>
        <begin position="193"/>
        <end position="202"/>
    </location>
</feature>
<feature type="coiled-coil region" evidence="1">
    <location>
        <begin position="66"/>
        <end position="115"/>
    </location>
</feature>
<evidence type="ECO:0000256" key="1">
    <source>
        <dbReference type="SAM" id="Coils"/>
    </source>
</evidence>
<comment type="caution">
    <text evidence="3">The sequence shown here is derived from an EMBL/GenBank/DDBJ whole genome shotgun (WGS) entry which is preliminary data.</text>
</comment>
<dbReference type="EMBL" id="NWUJ01000014">
    <property type="protein sequence ID" value="PFH31717.1"/>
    <property type="molecule type" value="Genomic_DNA"/>
</dbReference>
<dbReference type="Proteomes" id="UP000224006">
    <property type="component" value="Unassembled WGS sequence"/>
</dbReference>
<proteinExistence type="predicted"/>
<feature type="compositionally biased region" description="Basic and acidic residues" evidence="2">
    <location>
        <begin position="164"/>
        <end position="173"/>
    </location>
</feature>
<feature type="compositionally biased region" description="Polar residues" evidence="2">
    <location>
        <begin position="174"/>
        <end position="189"/>
    </location>
</feature>
<accession>A0A2A9M7T9</accession>
<keyword evidence="4" id="KW-1185">Reference proteome</keyword>
<evidence type="ECO:0000313" key="3">
    <source>
        <dbReference type="EMBL" id="PFH31717.1"/>
    </source>
</evidence>
<feature type="region of interest" description="Disordered" evidence="2">
    <location>
        <begin position="1"/>
        <end position="64"/>
    </location>
</feature>
<dbReference type="AlphaFoldDB" id="A0A2A9M7T9"/>
<feature type="compositionally biased region" description="Basic and acidic residues" evidence="2">
    <location>
        <begin position="20"/>
        <end position="40"/>
    </location>
</feature>
<dbReference type="RefSeq" id="XP_029215726.1">
    <property type="nucleotide sequence ID" value="XM_029361371.1"/>
</dbReference>
<feature type="compositionally biased region" description="Polar residues" evidence="2">
    <location>
        <begin position="1"/>
        <end position="14"/>
    </location>
</feature>
<name>A0A2A9M7T9_BESBE</name>
<dbReference type="KEGG" id="bbes:BESB_026910"/>